<dbReference type="PANTHER" id="PTHR11686">
    <property type="entry name" value="GAMMA GLUTAMYL TRANSPEPTIDASE"/>
    <property type="match status" value="1"/>
</dbReference>
<organism evidence="7">
    <name type="scientific">Clastoptera arizonana</name>
    <name type="common">Arizona spittle bug</name>
    <dbReference type="NCBI Taxonomy" id="38151"/>
    <lineage>
        <taxon>Eukaryota</taxon>
        <taxon>Metazoa</taxon>
        <taxon>Ecdysozoa</taxon>
        <taxon>Arthropoda</taxon>
        <taxon>Hexapoda</taxon>
        <taxon>Insecta</taxon>
        <taxon>Pterygota</taxon>
        <taxon>Neoptera</taxon>
        <taxon>Paraneoptera</taxon>
        <taxon>Hemiptera</taxon>
        <taxon>Auchenorrhyncha</taxon>
        <taxon>Cercopoidea</taxon>
        <taxon>Clastopteridae</taxon>
        <taxon>Clastoptera</taxon>
    </lineage>
</organism>
<evidence type="ECO:0000313" key="9">
    <source>
        <dbReference type="EMBL" id="JAS26855.1"/>
    </source>
</evidence>
<dbReference type="EMBL" id="GEDC01011470">
    <property type="protein sequence ID" value="JAS25828.1"/>
    <property type="molecule type" value="Transcribed_RNA"/>
</dbReference>
<dbReference type="Pfam" id="PF01019">
    <property type="entry name" value="G_glu_transpept"/>
    <property type="match status" value="1"/>
</dbReference>
<dbReference type="Gene3D" id="3.60.20.40">
    <property type="match status" value="1"/>
</dbReference>
<dbReference type="EMBL" id="GEDC01010443">
    <property type="protein sequence ID" value="JAS26855.1"/>
    <property type="molecule type" value="Transcribed_RNA"/>
</dbReference>
<dbReference type="EMBL" id="GEDC01003749">
    <property type="protein sequence ID" value="JAS33549.1"/>
    <property type="molecule type" value="Transcribed_RNA"/>
</dbReference>
<evidence type="ECO:0000313" key="6">
    <source>
        <dbReference type="EMBL" id="JAS19270.1"/>
    </source>
</evidence>
<evidence type="ECO:0000256" key="2">
    <source>
        <dbReference type="PIRSR" id="PIRSR600101-1"/>
    </source>
</evidence>
<dbReference type="GO" id="GO:0036374">
    <property type="term" value="F:glutathione hydrolase activity"/>
    <property type="evidence" value="ECO:0007669"/>
    <property type="project" value="InterPro"/>
</dbReference>
<feature type="binding site" evidence="3">
    <location>
        <begin position="476"/>
        <end position="477"/>
    </location>
    <ligand>
        <name>L-glutamate</name>
        <dbReference type="ChEBI" id="CHEBI:29985"/>
    </ligand>
</feature>
<feature type="binding site" evidence="3">
    <location>
        <begin position="425"/>
        <end position="427"/>
    </location>
    <ligand>
        <name>L-glutamate</name>
        <dbReference type="ChEBI" id="CHEBI:29985"/>
    </ligand>
</feature>
<dbReference type="AlphaFoldDB" id="A0A1B6D5D2"/>
<dbReference type="InterPro" id="IPR000101">
    <property type="entry name" value="GGT_peptidase"/>
</dbReference>
<keyword evidence="1" id="KW-0800">Toxin</keyword>
<evidence type="ECO:0000313" key="8">
    <source>
        <dbReference type="EMBL" id="JAS25828.1"/>
    </source>
</evidence>
<dbReference type="InterPro" id="IPR043138">
    <property type="entry name" value="GGT_lsub"/>
</dbReference>
<dbReference type="PRINTS" id="PR01210">
    <property type="entry name" value="GGTRANSPTASE"/>
</dbReference>
<accession>A0A1B6D5D2</accession>
<keyword evidence="4" id="KW-0472">Membrane</keyword>
<feature type="binding site" evidence="3">
    <location>
        <position position="499"/>
    </location>
    <ligand>
        <name>L-glutamate</name>
        <dbReference type="ChEBI" id="CHEBI:29985"/>
    </ligand>
</feature>
<proteinExistence type="predicted"/>
<dbReference type="PANTHER" id="PTHR11686:SF9">
    <property type="entry name" value="RE13973P"/>
    <property type="match status" value="1"/>
</dbReference>
<dbReference type="GO" id="GO:0006751">
    <property type="term" value="P:glutathione catabolic process"/>
    <property type="evidence" value="ECO:0007669"/>
    <property type="project" value="InterPro"/>
</dbReference>
<feature type="binding site" evidence="3">
    <location>
        <position position="134"/>
    </location>
    <ligand>
        <name>L-glutamate</name>
        <dbReference type="ChEBI" id="CHEBI:29985"/>
    </ligand>
</feature>
<name>A0A1B6D5D2_9HEMI</name>
<keyword evidence="4" id="KW-0812">Transmembrane</keyword>
<protein>
    <recommendedName>
        <fullName evidence="12">Gamma-glutamyltransferase</fullName>
    </recommendedName>
</protein>
<dbReference type="FunFam" id="1.10.246.130:FF:000001">
    <property type="entry name" value="Gamma-glutamyltransferase 5 isoform 1"/>
    <property type="match status" value="1"/>
</dbReference>
<evidence type="ECO:0000313" key="11">
    <source>
        <dbReference type="EMBL" id="JAS35994.1"/>
    </source>
</evidence>
<dbReference type="InterPro" id="IPR043137">
    <property type="entry name" value="GGT_ssub_C"/>
</dbReference>
<evidence type="ECO:0008006" key="12">
    <source>
        <dbReference type="Google" id="ProtNLM"/>
    </source>
</evidence>
<keyword evidence="4" id="KW-1133">Transmembrane helix</keyword>
<reference evidence="7" key="1">
    <citation type="submission" date="2015-12" db="EMBL/GenBank/DDBJ databases">
        <title>De novo transcriptome assembly of four potential Pierce s Disease insect vectors from Arizona vineyards.</title>
        <authorList>
            <person name="Tassone E.E."/>
        </authorList>
    </citation>
    <scope>NUCLEOTIDE SEQUENCE</scope>
</reference>
<evidence type="ECO:0000256" key="4">
    <source>
        <dbReference type="SAM" id="Phobius"/>
    </source>
</evidence>
<evidence type="ECO:0000313" key="7">
    <source>
        <dbReference type="EMBL" id="JAS20887.1"/>
    </source>
</evidence>
<dbReference type="InterPro" id="IPR029055">
    <property type="entry name" value="Ntn_hydrolases_N"/>
</dbReference>
<keyword evidence="1" id="KW-1202">Platelet aggregation activating toxin</keyword>
<dbReference type="NCBIfam" id="TIGR00066">
    <property type="entry name" value="g_glut_trans"/>
    <property type="match status" value="1"/>
</dbReference>
<evidence type="ECO:0000313" key="10">
    <source>
        <dbReference type="EMBL" id="JAS33549.1"/>
    </source>
</evidence>
<sequence length="597" mass="63981">MLLSTTATTAAKVLGVVVLSIAIIGAVYYIQMTNNSNSGGSSYVELDPPDVTGPISPSSSILGQYTKAAVVSNGEPCAVIGRQTLEKGGNVIDALIATMLCDGVFVPQNMGVGGGFFLTLYNKSSNNVVTLNARERAPAAATQDMFNDSSQASQIGGLAVAVPGELKGYHEAWEKYGGGLSWRELFEPTIKLCLEGIAVNKHLQDNLVSMKDVIFANQALRDIMVINNTLVKVGDNITFPTLAATLRVIADSPIGADELYNGSLTDAFVKDIQEAGGIITKEDMNNYVAEWGEPVVSKLSGNLTMYSMPPPGSGILVGFIMRILDGFVQSATTDLQITQRIIEAFKHAYGRRTELADPGFYDISKTVNDLTSDSYILQTRSKISDNSTSQNDSFYGAIYAQVRDHGTANIVVLAPNGDAAVATSTINLLFGSQVVSKSTGIILNDEMDDFSSTYENYFDVPPSHANFIEPGKRPFSSMCPTIFVDSNGNVRLAIGAAGGTKITTSTAFVSIQNLWFNKNVKEAVDFPRIHHQLQPMRFDYEYGTLRSVAKGMADIGHTVLRRAVTATWGSCVTAIARNGSIVEGNSDFRRPGGVAGF</sequence>
<feature type="transmembrane region" description="Helical" evidence="4">
    <location>
        <begin position="12"/>
        <end position="30"/>
    </location>
</feature>
<dbReference type="EMBL" id="GEDC01028594">
    <property type="protein sequence ID" value="JAS08704.1"/>
    <property type="molecule type" value="Transcribed_RNA"/>
</dbReference>
<feature type="binding site" evidence="3">
    <location>
        <position position="449"/>
    </location>
    <ligand>
        <name>L-glutamate</name>
        <dbReference type="ChEBI" id="CHEBI:29985"/>
    </ligand>
</feature>
<gene>
    <name evidence="6" type="ORF">g.40268</name>
    <name evidence="9" type="ORF">g.40270</name>
    <name evidence="10" type="ORF">g.40272</name>
    <name evidence="11" type="ORF">g.40274</name>
    <name evidence="7" type="ORF">g.40276</name>
    <name evidence="5" type="ORF">g.40278</name>
    <name evidence="8" type="ORF">g.40280</name>
</gene>
<dbReference type="EMBL" id="GEDC01018028">
    <property type="protein sequence ID" value="JAS19270.1"/>
    <property type="molecule type" value="Transcribed_RNA"/>
</dbReference>
<evidence type="ECO:0000313" key="5">
    <source>
        <dbReference type="EMBL" id="JAS08704.1"/>
    </source>
</evidence>
<dbReference type="FunFam" id="3.60.20.40:FF:000001">
    <property type="entry name" value="Gamma-glutamyltranspeptidase 1"/>
    <property type="match status" value="1"/>
</dbReference>
<dbReference type="EMBL" id="GEDC01016411">
    <property type="protein sequence ID" value="JAS20887.1"/>
    <property type="molecule type" value="Transcribed_RNA"/>
</dbReference>
<feature type="active site" description="Nucleophile" evidence="2">
    <location>
        <position position="407"/>
    </location>
</feature>
<evidence type="ECO:0000256" key="3">
    <source>
        <dbReference type="PIRSR" id="PIRSR600101-2"/>
    </source>
</evidence>
<dbReference type="Gene3D" id="1.10.246.130">
    <property type="match status" value="1"/>
</dbReference>
<evidence type="ECO:0000256" key="1">
    <source>
        <dbReference type="ARBA" id="ARBA00084097"/>
    </source>
</evidence>
<dbReference type="EMBL" id="GEDC01001304">
    <property type="protein sequence ID" value="JAS35994.1"/>
    <property type="molecule type" value="Transcribed_RNA"/>
</dbReference>
<keyword evidence="1" id="KW-1199">Hemostasis impairing toxin</keyword>
<dbReference type="GO" id="GO:0005886">
    <property type="term" value="C:plasma membrane"/>
    <property type="evidence" value="ECO:0007669"/>
    <property type="project" value="TreeGrafter"/>
</dbReference>
<dbReference type="SUPFAM" id="SSF56235">
    <property type="entry name" value="N-terminal nucleophile aminohydrolases (Ntn hydrolases)"/>
    <property type="match status" value="1"/>
</dbReference>